<proteinExistence type="predicted"/>
<dbReference type="PROSITE" id="PS50157">
    <property type="entry name" value="ZINC_FINGER_C2H2_2"/>
    <property type="match status" value="1"/>
</dbReference>
<feature type="compositionally biased region" description="Low complexity" evidence="2">
    <location>
        <begin position="9"/>
        <end position="21"/>
    </location>
</feature>
<dbReference type="GO" id="GO:0006357">
    <property type="term" value="P:regulation of transcription by RNA polymerase II"/>
    <property type="evidence" value="ECO:0007669"/>
    <property type="project" value="TreeGrafter"/>
</dbReference>
<feature type="region of interest" description="Disordered" evidence="2">
    <location>
        <begin position="1"/>
        <end position="26"/>
    </location>
</feature>
<dbReference type="Gene3D" id="3.30.160.60">
    <property type="entry name" value="Classic Zinc Finger"/>
    <property type="match status" value="1"/>
</dbReference>
<keyword evidence="1" id="KW-0479">Metal-binding</keyword>
<dbReference type="PANTHER" id="PTHR46179">
    <property type="entry name" value="ZINC FINGER PROTEIN"/>
    <property type="match status" value="1"/>
</dbReference>
<dbReference type="OrthoDB" id="654211at2759"/>
<dbReference type="SUPFAM" id="SSF57667">
    <property type="entry name" value="beta-beta-alpha zinc fingers"/>
    <property type="match status" value="1"/>
</dbReference>
<dbReference type="InterPro" id="IPR051061">
    <property type="entry name" value="Zinc_finger_trans_reg"/>
</dbReference>
<dbReference type="GO" id="GO:0008270">
    <property type="term" value="F:zinc ion binding"/>
    <property type="evidence" value="ECO:0007669"/>
    <property type="project" value="UniProtKB-KW"/>
</dbReference>
<evidence type="ECO:0000256" key="2">
    <source>
        <dbReference type="SAM" id="MobiDB-lite"/>
    </source>
</evidence>
<feature type="compositionally biased region" description="Low complexity" evidence="2">
    <location>
        <begin position="136"/>
        <end position="145"/>
    </location>
</feature>
<reference evidence="5" key="1">
    <citation type="submission" date="2017-12" db="EMBL/GenBank/DDBJ databases">
        <authorList>
            <consortium name="DOE Joint Genome Institute"/>
            <person name="Mondo S.J."/>
            <person name="Kjaerbolling I."/>
            <person name="Vesth T.C."/>
            <person name="Frisvad J.C."/>
            <person name="Nybo J.L."/>
            <person name="Theobald S."/>
            <person name="Kuo A."/>
            <person name="Bowyer P."/>
            <person name="Matsuda Y."/>
            <person name="Lyhne E.K."/>
            <person name="Kogle M.E."/>
            <person name="Clum A."/>
            <person name="Lipzen A."/>
            <person name="Salamov A."/>
            <person name="Ngan C.Y."/>
            <person name="Daum C."/>
            <person name="Chiniquy J."/>
            <person name="Barry K."/>
            <person name="LaButti K."/>
            <person name="Haridas S."/>
            <person name="Simmons B.A."/>
            <person name="Magnuson J.K."/>
            <person name="Mortensen U.H."/>
            <person name="Larsen T.O."/>
            <person name="Grigoriev I.V."/>
            <person name="Baker S.E."/>
            <person name="Andersen M.R."/>
            <person name="Nordberg H.P."/>
            <person name="Cantor M.N."/>
            <person name="Hua S.X."/>
        </authorList>
    </citation>
    <scope>NUCLEOTIDE SEQUENCE [LARGE SCALE GENOMIC DNA]</scope>
    <source>
        <strain evidence="5">IBT 19404</strain>
    </source>
</reference>
<feature type="region of interest" description="Disordered" evidence="2">
    <location>
        <begin position="103"/>
        <end position="151"/>
    </location>
</feature>
<keyword evidence="1" id="KW-0863">Zinc-finger</keyword>
<sequence length="325" mass="36927">MDSRHASSTRRILPSRPSSSPATNLTSVPMTDAAFFVPGSSMMRSMPVPSQQNLYSTATYHQHPLSDLHDMSDIIAYQMERDHTRDPSMDQLFAQQSPAFFQSDLETPPSLSVGEPYENPLLLSPNRGSHSHSHTHSPSTSTTTSAAYSPMSDQWIHPSPDYYPVPTASSDCSRRNSINSLAYNTHSHHHQSHQHHQDSWDLYHQQQQQEQQQQNNSSKDLTSYGLPLGDGSWRCAYPGCTSSAVFRRGCDLRKHFNRHRKHLFCRHDGCPQAVAGGFSSKKDRDRHEAKHNPLVECEWSGCGRVFSRVDNMKDHVKRIHRRRDL</sequence>
<evidence type="ECO:0000259" key="3">
    <source>
        <dbReference type="PROSITE" id="PS50157"/>
    </source>
</evidence>
<dbReference type="PANTHER" id="PTHR46179:SF19">
    <property type="entry name" value="C2H2 FINGER DOMAIN TRANSCRIPTION FACTOR (EUROFUNG)-RELATED"/>
    <property type="match status" value="1"/>
</dbReference>
<organism evidence="4 5">
    <name type="scientific">Aspergillus taichungensis</name>
    <dbReference type="NCBI Taxonomy" id="482145"/>
    <lineage>
        <taxon>Eukaryota</taxon>
        <taxon>Fungi</taxon>
        <taxon>Dikarya</taxon>
        <taxon>Ascomycota</taxon>
        <taxon>Pezizomycotina</taxon>
        <taxon>Eurotiomycetes</taxon>
        <taxon>Eurotiomycetidae</taxon>
        <taxon>Eurotiales</taxon>
        <taxon>Aspergillaceae</taxon>
        <taxon>Aspergillus</taxon>
        <taxon>Aspergillus subgen. Circumdati</taxon>
    </lineage>
</organism>
<evidence type="ECO:0000313" key="5">
    <source>
        <dbReference type="Proteomes" id="UP000235023"/>
    </source>
</evidence>
<evidence type="ECO:0000256" key="1">
    <source>
        <dbReference type="PROSITE-ProRule" id="PRU00042"/>
    </source>
</evidence>
<keyword evidence="1" id="KW-0862">Zinc</keyword>
<evidence type="ECO:0000313" key="4">
    <source>
        <dbReference type="EMBL" id="PLN78396.1"/>
    </source>
</evidence>
<dbReference type="SMART" id="SM00355">
    <property type="entry name" value="ZnF_C2H2"/>
    <property type="match status" value="3"/>
</dbReference>
<name>A0A2J5HMW6_9EURO</name>
<dbReference type="EMBL" id="KZ559577">
    <property type="protein sequence ID" value="PLN78396.1"/>
    <property type="molecule type" value="Genomic_DNA"/>
</dbReference>
<dbReference type="PROSITE" id="PS00028">
    <property type="entry name" value="ZINC_FINGER_C2H2_1"/>
    <property type="match status" value="1"/>
</dbReference>
<feature type="compositionally biased region" description="Low complexity" evidence="2">
    <location>
        <begin position="205"/>
        <end position="214"/>
    </location>
</feature>
<dbReference type="Proteomes" id="UP000235023">
    <property type="component" value="Unassembled WGS sequence"/>
</dbReference>
<feature type="region of interest" description="Disordered" evidence="2">
    <location>
        <begin position="185"/>
        <end position="223"/>
    </location>
</feature>
<keyword evidence="5" id="KW-1185">Reference proteome</keyword>
<gene>
    <name evidence="4" type="ORF">BDW42DRAFT_174938</name>
</gene>
<accession>A0A2J5HMW6</accession>
<dbReference type="GO" id="GO:0005634">
    <property type="term" value="C:nucleus"/>
    <property type="evidence" value="ECO:0007669"/>
    <property type="project" value="TreeGrafter"/>
</dbReference>
<dbReference type="InterPro" id="IPR013087">
    <property type="entry name" value="Znf_C2H2_type"/>
</dbReference>
<dbReference type="InterPro" id="IPR036236">
    <property type="entry name" value="Znf_C2H2_sf"/>
</dbReference>
<protein>
    <recommendedName>
        <fullName evidence="3">C2H2-type domain-containing protein</fullName>
    </recommendedName>
</protein>
<dbReference type="AlphaFoldDB" id="A0A2J5HMW6"/>
<feature type="domain" description="C2H2-type" evidence="3">
    <location>
        <begin position="295"/>
        <end position="325"/>
    </location>
</feature>